<dbReference type="RefSeq" id="WP_041505082.1">
    <property type="nucleotide sequence ID" value="NZ_JPIU01000038.1"/>
</dbReference>
<gene>
    <name evidence="7" type="primary">trmB</name>
    <name evidence="8" type="ORF">BA92_07275</name>
</gene>
<dbReference type="Proteomes" id="UP000031980">
    <property type="component" value="Unassembled WGS sequence"/>
</dbReference>
<evidence type="ECO:0000256" key="7">
    <source>
        <dbReference type="HAMAP-Rule" id="MF_01057"/>
    </source>
</evidence>
<accession>A0A0C3MEC1</accession>
<keyword evidence="5 7" id="KW-0949">S-adenosyl-L-methionine</keyword>
<dbReference type="GO" id="GO:0043527">
    <property type="term" value="C:tRNA methyltransferase complex"/>
    <property type="evidence" value="ECO:0007669"/>
    <property type="project" value="TreeGrafter"/>
</dbReference>
<comment type="caution">
    <text evidence="7">Lacks conserved residue(s) required for the propagation of feature annotation.</text>
</comment>
<evidence type="ECO:0000256" key="5">
    <source>
        <dbReference type="ARBA" id="ARBA00022691"/>
    </source>
</evidence>
<evidence type="ECO:0000256" key="4">
    <source>
        <dbReference type="ARBA" id="ARBA00022679"/>
    </source>
</evidence>
<evidence type="ECO:0000256" key="2">
    <source>
        <dbReference type="ARBA" id="ARBA00003015"/>
    </source>
</evidence>
<dbReference type="AlphaFoldDB" id="A0A0C3MEC1"/>
<comment type="similarity">
    <text evidence="7">Belongs to the class I-like SAM-binding methyltransferase superfamily. TrmB family.</text>
</comment>
<dbReference type="InterPro" id="IPR003358">
    <property type="entry name" value="tRNA_(Gua-N-7)_MeTrfase_Trmb"/>
</dbReference>
<evidence type="ECO:0000313" key="8">
    <source>
        <dbReference type="EMBL" id="KIO44818.1"/>
    </source>
</evidence>
<reference evidence="8 9" key="1">
    <citation type="submission" date="2014-07" db="EMBL/GenBank/DDBJ databases">
        <title>Porphyromonadaceae bacterium OUH 308042 = ATCC BAA-2681 = DSM 28342 draft genome.</title>
        <authorList>
            <person name="Sydenham T.V."/>
            <person name="Hasman H."/>
            <person name="Justensen U.S."/>
        </authorList>
    </citation>
    <scope>NUCLEOTIDE SEQUENCE [LARGE SCALE GENOMIC DNA]</scope>
    <source>
        <strain evidence="8 9">OUH 308042</strain>
    </source>
</reference>
<feature type="binding site" evidence="7">
    <location>
        <begin position="199"/>
        <end position="202"/>
    </location>
    <ligand>
        <name>substrate</name>
    </ligand>
</feature>
<dbReference type="EMBL" id="JPIU01000038">
    <property type="protein sequence ID" value="KIO44818.1"/>
    <property type="molecule type" value="Genomic_DNA"/>
</dbReference>
<dbReference type="PANTHER" id="PTHR23417">
    <property type="entry name" value="3-DEOXY-D-MANNO-OCTULOSONIC-ACID TRANSFERASE/TRNA GUANINE-N 7 - -METHYLTRANSFERASE"/>
    <property type="match status" value="1"/>
</dbReference>
<evidence type="ECO:0000256" key="1">
    <source>
        <dbReference type="ARBA" id="ARBA00000142"/>
    </source>
</evidence>
<dbReference type="NCBIfam" id="NF001080">
    <property type="entry name" value="PRK00121.2-2"/>
    <property type="match status" value="1"/>
</dbReference>
<keyword evidence="9" id="KW-1185">Reference proteome</keyword>
<proteinExistence type="inferred from homology"/>
<comment type="pathway">
    <text evidence="7">tRNA modification; N(7)-methylguanine-tRNA biosynthesis.</text>
</comment>
<evidence type="ECO:0000313" key="9">
    <source>
        <dbReference type="Proteomes" id="UP000031980"/>
    </source>
</evidence>
<dbReference type="Pfam" id="PF02390">
    <property type="entry name" value="Methyltransf_4"/>
    <property type="match status" value="1"/>
</dbReference>
<feature type="binding site" evidence="7">
    <location>
        <position position="76"/>
    </location>
    <ligand>
        <name>S-adenosyl-L-methionine</name>
        <dbReference type="ChEBI" id="CHEBI:59789"/>
    </ligand>
</feature>
<protein>
    <recommendedName>
        <fullName evidence="7">tRNA (guanine-N(7)-)-methyltransferase</fullName>
        <ecNumber evidence="7">2.1.1.33</ecNumber>
    </recommendedName>
    <alternativeName>
        <fullName evidence="7">tRNA (guanine(46)-N(7))-methyltransferase</fullName>
    </alternativeName>
    <alternativeName>
        <fullName evidence="7">tRNA(m7G46)-methyltransferase</fullName>
    </alternativeName>
</protein>
<comment type="catalytic activity">
    <reaction evidence="1 7">
        <text>guanosine(46) in tRNA + S-adenosyl-L-methionine = N(7)-methylguanosine(46) in tRNA + S-adenosyl-L-homocysteine</text>
        <dbReference type="Rhea" id="RHEA:42708"/>
        <dbReference type="Rhea" id="RHEA-COMP:10188"/>
        <dbReference type="Rhea" id="RHEA-COMP:10189"/>
        <dbReference type="ChEBI" id="CHEBI:57856"/>
        <dbReference type="ChEBI" id="CHEBI:59789"/>
        <dbReference type="ChEBI" id="CHEBI:74269"/>
        <dbReference type="ChEBI" id="CHEBI:74480"/>
        <dbReference type="EC" id="2.1.1.33"/>
    </reaction>
</comment>
<keyword evidence="3 7" id="KW-0489">Methyltransferase</keyword>
<name>A0A0C3MEC1_9PORP</name>
<keyword evidence="4 7" id="KW-0808">Transferase</keyword>
<dbReference type="CDD" id="cd02440">
    <property type="entry name" value="AdoMet_MTases"/>
    <property type="match status" value="1"/>
</dbReference>
<comment type="function">
    <text evidence="2 7">Catalyzes the formation of N(7)-methylguanine at position 46 (m7G46) in tRNA.</text>
</comment>
<evidence type="ECO:0000256" key="3">
    <source>
        <dbReference type="ARBA" id="ARBA00022603"/>
    </source>
</evidence>
<dbReference type="GO" id="GO:0008176">
    <property type="term" value="F:tRNA (guanine(46)-N7)-methyltransferase activity"/>
    <property type="evidence" value="ECO:0007669"/>
    <property type="project" value="UniProtKB-UniRule"/>
</dbReference>
<dbReference type="PROSITE" id="PS51625">
    <property type="entry name" value="SAM_MT_TRMB"/>
    <property type="match status" value="1"/>
</dbReference>
<dbReference type="HAMAP" id="MF_01057">
    <property type="entry name" value="tRNA_methyltr_TrmB"/>
    <property type="match status" value="1"/>
</dbReference>
<evidence type="ECO:0000256" key="6">
    <source>
        <dbReference type="ARBA" id="ARBA00022694"/>
    </source>
</evidence>
<dbReference type="InterPro" id="IPR055361">
    <property type="entry name" value="tRNA_methyltr_TrmB_bact"/>
</dbReference>
<feature type="binding site" evidence="7">
    <location>
        <position position="51"/>
    </location>
    <ligand>
        <name>S-adenosyl-L-methionine</name>
        <dbReference type="ChEBI" id="CHEBI:59789"/>
    </ligand>
</feature>
<comment type="caution">
    <text evidence="8">The sequence shown here is derived from an EMBL/GenBank/DDBJ whole genome shotgun (WGS) entry which is preliminary data.</text>
</comment>
<dbReference type="PANTHER" id="PTHR23417:SF14">
    <property type="entry name" value="PENTACOTRIPEPTIDE-REPEAT REGION OF PRORP DOMAIN-CONTAINING PROTEIN"/>
    <property type="match status" value="1"/>
</dbReference>
<sequence length="250" mass="29242">MGKNKLAKFAEMETLENVFQPTHEEVFRTEYVLRGKWNETVFGNDHPIVLEVGCGKGEYTVGLARLYPEKNFIGLDIKGARMWTGAKAAQEQQLKNAAFLRTHAEVLESIFATDEISEIWITFPDPQMAKARKRLTGTRFLALYQKILKPDGIIHLKTDSPFLYRYTDEVIRVNHLPYFVNTDDLYHSGYNDKILNIRTFYEQQWLARGKTIKYLQFTLEHATEWIEPDIELEKDDYHSEARFMNKKVNP</sequence>
<dbReference type="UniPathway" id="UPA00989"/>
<dbReference type="InterPro" id="IPR029063">
    <property type="entry name" value="SAM-dependent_MTases_sf"/>
</dbReference>
<keyword evidence="6 7" id="KW-0819">tRNA processing</keyword>
<feature type="binding site" evidence="7">
    <location>
        <position position="125"/>
    </location>
    <ligand>
        <name>S-adenosyl-L-methionine</name>
        <dbReference type="ChEBI" id="CHEBI:59789"/>
    </ligand>
</feature>
<dbReference type="Gene3D" id="3.40.50.150">
    <property type="entry name" value="Vaccinia Virus protein VP39"/>
    <property type="match status" value="1"/>
</dbReference>
<organism evidence="8 9">
    <name type="scientific">Sanguibacteroides justesenii</name>
    <dbReference type="NCBI Taxonomy" id="1547597"/>
    <lineage>
        <taxon>Bacteria</taxon>
        <taxon>Pseudomonadati</taxon>
        <taxon>Bacteroidota</taxon>
        <taxon>Bacteroidia</taxon>
        <taxon>Bacteroidales</taxon>
        <taxon>Porphyromonadaceae</taxon>
        <taxon>Sanguibacteroides</taxon>
    </lineage>
</organism>
<dbReference type="EC" id="2.1.1.33" evidence="7"/>
<feature type="binding site" evidence="7">
    <location>
        <position position="159"/>
    </location>
    <ligand>
        <name>substrate</name>
    </ligand>
</feature>
<dbReference type="SUPFAM" id="SSF53335">
    <property type="entry name" value="S-adenosyl-L-methionine-dependent methyltransferases"/>
    <property type="match status" value="1"/>
</dbReference>